<comment type="caution">
    <text evidence="1">The sequence shown here is derived from an EMBL/GenBank/DDBJ whole genome shotgun (WGS) entry which is preliminary data.</text>
</comment>
<reference evidence="1" key="2">
    <citation type="submission" date="2020-11" db="EMBL/GenBank/DDBJ databases">
        <title>Whole genome sequencing of Colletotrichum sp.</title>
        <authorList>
            <person name="Li H."/>
        </authorList>
    </citation>
    <scope>NUCLEOTIDE SEQUENCE</scope>
    <source>
        <strain evidence="1">CkLH20</strain>
    </source>
</reference>
<organism evidence="1 2">
    <name type="scientific">Colletotrichum karsti</name>
    <dbReference type="NCBI Taxonomy" id="1095194"/>
    <lineage>
        <taxon>Eukaryota</taxon>
        <taxon>Fungi</taxon>
        <taxon>Dikarya</taxon>
        <taxon>Ascomycota</taxon>
        <taxon>Pezizomycotina</taxon>
        <taxon>Sordariomycetes</taxon>
        <taxon>Hypocreomycetidae</taxon>
        <taxon>Glomerellales</taxon>
        <taxon>Glomerellaceae</taxon>
        <taxon>Colletotrichum</taxon>
        <taxon>Colletotrichum boninense species complex</taxon>
    </lineage>
</organism>
<dbReference type="AlphaFoldDB" id="A0A9P6HVK9"/>
<sequence length="279" mass="30585">MTTNLAANFRVGGRPRGFGGDATLSGIVLTGPPQFFPRGRGQYIRGLGGECMAHIPVPIPDWLLMEQYRRLRGAHNGTRLDLITISLNFSTYNATAVPPANEMTNGWMSVHGRFHPNNLTWRVPAGAGGHNDVLTDYSVAPLMVRDHSFSRIWLRDGYNFGPKDQPDITTLAPEGFTMPPYLTFNGIIQGSGLDMLRPGVLDAQAAKLCGLVNLSSFINPEGGCTTGRGYYGFLLPVPRSHPVCDSENLWATRQVASPSNADDVESLLLWLRTEWGIWS</sequence>
<keyword evidence="2" id="KW-1185">Reference proteome</keyword>
<accession>A0A9P6HVK9</accession>
<reference evidence="1" key="1">
    <citation type="submission" date="2020-03" db="EMBL/GenBank/DDBJ databases">
        <authorList>
            <person name="He L."/>
        </authorList>
    </citation>
    <scope>NUCLEOTIDE SEQUENCE</scope>
    <source>
        <strain evidence="1">CkLH20</strain>
    </source>
</reference>
<dbReference type="EMBL" id="JAATWM020000046">
    <property type="protein sequence ID" value="KAF9871264.1"/>
    <property type="molecule type" value="Genomic_DNA"/>
</dbReference>
<proteinExistence type="predicted"/>
<dbReference type="GeneID" id="62166973"/>
<evidence type="ECO:0000313" key="2">
    <source>
        <dbReference type="Proteomes" id="UP000781932"/>
    </source>
</evidence>
<dbReference type="RefSeq" id="XP_038740725.1">
    <property type="nucleotide sequence ID" value="XM_038893899.1"/>
</dbReference>
<gene>
    <name evidence="1" type="ORF">CkaCkLH20_11185</name>
</gene>
<evidence type="ECO:0000313" key="1">
    <source>
        <dbReference type="EMBL" id="KAF9871264.1"/>
    </source>
</evidence>
<dbReference type="Proteomes" id="UP000781932">
    <property type="component" value="Unassembled WGS sequence"/>
</dbReference>
<protein>
    <submittedName>
        <fullName evidence="1">Uncharacterized protein</fullName>
    </submittedName>
</protein>
<name>A0A9P6HVK9_9PEZI</name>